<dbReference type="GeneID" id="73326436"/>
<accession>A0AA37LFD7</accession>
<name>A0AA37LFD7_9PEZI</name>
<evidence type="ECO:0000313" key="2">
    <source>
        <dbReference type="Proteomes" id="UP001055115"/>
    </source>
</evidence>
<organism evidence="1 2">
    <name type="scientific">Colletotrichum spaethianum</name>
    <dbReference type="NCBI Taxonomy" id="700344"/>
    <lineage>
        <taxon>Eukaryota</taxon>
        <taxon>Fungi</taxon>
        <taxon>Dikarya</taxon>
        <taxon>Ascomycota</taxon>
        <taxon>Pezizomycotina</taxon>
        <taxon>Sordariomycetes</taxon>
        <taxon>Hypocreomycetidae</taxon>
        <taxon>Glomerellales</taxon>
        <taxon>Glomerellaceae</taxon>
        <taxon>Colletotrichum</taxon>
        <taxon>Colletotrichum spaethianum species complex</taxon>
    </lineage>
</organism>
<keyword evidence="2" id="KW-1185">Reference proteome</keyword>
<gene>
    <name evidence="1" type="ORF">ColSpa_05634</name>
</gene>
<proteinExistence type="predicted"/>
<dbReference type="EMBL" id="BQXU01000012">
    <property type="protein sequence ID" value="GKT45453.1"/>
    <property type="molecule type" value="Genomic_DNA"/>
</dbReference>
<evidence type="ECO:0000313" key="1">
    <source>
        <dbReference type="EMBL" id="GKT45453.1"/>
    </source>
</evidence>
<protein>
    <submittedName>
        <fullName evidence="1">Uncharacterized protein</fullName>
    </submittedName>
</protein>
<sequence>MEIDQQSVVLDVYVGLHVRFWQPSRSSDPRVGTGVGYAPAAVMVGSSKGWTHASQSLSSTRITIIIG</sequence>
<reference evidence="1 2" key="1">
    <citation type="submission" date="2022-03" db="EMBL/GenBank/DDBJ databases">
        <title>Genome data of Colletotrichum spp.</title>
        <authorList>
            <person name="Utami Y.D."/>
            <person name="Hiruma K."/>
        </authorList>
    </citation>
    <scope>NUCLEOTIDE SEQUENCE [LARGE SCALE GENOMIC DNA]</scope>
    <source>
        <strain evidence="1 2">MAFF 239500</strain>
    </source>
</reference>
<dbReference type="RefSeq" id="XP_049127803.1">
    <property type="nucleotide sequence ID" value="XM_049271846.1"/>
</dbReference>
<dbReference type="Proteomes" id="UP001055115">
    <property type="component" value="Unassembled WGS sequence"/>
</dbReference>
<comment type="caution">
    <text evidence="1">The sequence shown here is derived from an EMBL/GenBank/DDBJ whole genome shotgun (WGS) entry which is preliminary data.</text>
</comment>
<dbReference type="AlphaFoldDB" id="A0AA37LFD7"/>